<dbReference type="GO" id="GO:0000932">
    <property type="term" value="C:P-body"/>
    <property type="evidence" value="ECO:0007669"/>
    <property type="project" value="TreeGrafter"/>
</dbReference>
<proteinExistence type="inferred from homology"/>
<dbReference type="InterPro" id="IPR010334">
    <property type="entry name" value="Dcp1"/>
</dbReference>
<dbReference type="GO" id="GO:0006397">
    <property type="term" value="P:mRNA processing"/>
    <property type="evidence" value="ECO:0007669"/>
    <property type="project" value="UniProtKB-KW"/>
</dbReference>
<dbReference type="GO" id="GO:0008047">
    <property type="term" value="F:enzyme activator activity"/>
    <property type="evidence" value="ECO:0007669"/>
    <property type="project" value="InterPro"/>
</dbReference>
<dbReference type="AlphaFoldDB" id="A0A6H0XW74"/>
<dbReference type="SUPFAM" id="SSF50729">
    <property type="entry name" value="PH domain-like"/>
    <property type="match status" value="1"/>
</dbReference>
<evidence type="ECO:0008006" key="8">
    <source>
        <dbReference type="Google" id="ProtNLM"/>
    </source>
</evidence>
<dbReference type="GO" id="GO:0000290">
    <property type="term" value="P:deadenylation-dependent decapping of nuclear-transcribed mRNA"/>
    <property type="evidence" value="ECO:0007669"/>
    <property type="project" value="InterPro"/>
</dbReference>
<dbReference type="Gene3D" id="2.30.29.30">
    <property type="entry name" value="Pleckstrin-homology domain (PH domain)/Phosphotyrosine-binding domain (PTB)"/>
    <property type="match status" value="1"/>
</dbReference>
<dbReference type="GO" id="GO:0031087">
    <property type="term" value="P:deadenylation-independent decapping of nuclear-transcribed mRNA"/>
    <property type="evidence" value="ECO:0007669"/>
    <property type="project" value="TreeGrafter"/>
</dbReference>
<reference evidence="6 7" key="1">
    <citation type="journal article" date="2016" name="Sci. Rep.">
        <title>Peltaster fructicola genome reveals evolution from an invasive phytopathogen to an ectophytic parasite.</title>
        <authorList>
            <person name="Xu C."/>
            <person name="Chen H."/>
            <person name="Gleason M.L."/>
            <person name="Xu J.R."/>
            <person name="Liu H."/>
            <person name="Zhang R."/>
            <person name="Sun G."/>
        </authorList>
    </citation>
    <scope>NUCLEOTIDE SEQUENCE [LARGE SCALE GENOMIC DNA]</scope>
    <source>
        <strain evidence="6 7">LNHT1506</strain>
    </source>
</reference>
<evidence type="ECO:0000313" key="7">
    <source>
        <dbReference type="Proteomes" id="UP000503462"/>
    </source>
</evidence>
<dbReference type="Pfam" id="PF06058">
    <property type="entry name" value="DCP1"/>
    <property type="match status" value="1"/>
</dbReference>
<evidence type="ECO:0000313" key="6">
    <source>
        <dbReference type="EMBL" id="QIW98973.1"/>
    </source>
</evidence>
<evidence type="ECO:0000256" key="3">
    <source>
        <dbReference type="ARBA" id="ARBA00022490"/>
    </source>
</evidence>
<dbReference type="PANTHER" id="PTHR16290:SF0">
    <property type="entry name" value="DECAPPING PROTEIN 1, ISOFORM A"/>
    <property type="match status" value="1"/>
</dbReference>
<dbReference type="Proteomes" id="UP000503462">
    <property type="component" value="Chromosome 3"/>
</dbReference>
<feature type="region of interest" description="Disordered" evidence="5">
    <location>
        <begin position="1"/>
        <end position="33"/>
    </location>
</feature>
<evidence type="ECO:0000256" key="1">
    <source>
        <dbReference type="ARBA" id="ARBA00004496"/>
    </source>
</evidence>
<dbReference type="EMBL" id="CP051141">
    <property type="protein sequence ID" value="QIW98973.1"/>
    <property type="molecule type" value="Genomic_DNA"/>
</dbReference>
<evidence type="ECO:0000256" key="4">
    <source>
        <dbReference type="ARBA" id="ARBA00022664"/>
    </source>
</evidence>
<dbReference type="PANTHER" id="PTHR16290">
    <property type="entry name" value="TRANSCRIPTION FACTOR SMIF DECAPPING ENZYME DCP1"/>
    <property type="match status" value="1"/>
</dbReference>
<organism evidence="6 7">
    <name type="scientific">Peltaster fructicola</name>
    <dbReference type="NCBI Taxonomy" id="286661"/>
    <lineage>
        <taxon>Eukaryota</taxon>
        <taxon>Fungi</taxon>
        <taxon>Dikarya</taxon>
        <taxon>Ascomycota</taxon>
        <taxon>Pezizomycotina</taxon>
        <taxon>Dothideomycetes</taxon>
        <taxon>Dothideomycetes incertae sedis</taxon>
        <taxon>Peltaster</taxon>
    </lineage>
</organism>
<comment type="similarity">
    <text evidence="2">Belongs to the DCP1 family.</text>
</comment>
<protein>
    <recommendedName>
        <fullName evidence="8">WH1 domain-containing protein</fullName>
    </recommendedName>
</protein>
<evidence type="ECO:0000256" key="5">
    <source>
        <dbReference type="SAM" id="MobiDB-lite"/>
    </source>
</evidence>
<keyword evidence="3" id="KW-0963">Cytoplasm</keyword>
<sequence length="273" mass="30161">MPSKRRSAQPQPAILSDYDTDPPAPAPASLPTPQWTLDSLNEEVLRMYLPDLDYISKVAPFTVIYQFSPESQHWEKNGCEGTLFLCKMPGARYTVVVLNRKSLDNFVMELTSADDVEITNEYVILQSTNDSGVPTIYGLWIFNDDGKSPSTKDILGMAIQDAAMKAQLAIEAANAPLYDEHVQQSNEQAAPNLPTQPAQIHQTYGQVSHEPRAQPGQPLDINKLFSKPQIQQEVHTAPMMDNAGVNGQQLDLLKLFGNGQSRQQHSAATLFPA</sequence>
<accession>A0A6H0XW74</accession>
<dbReference type="OrthoDB" id="440673at2759"/>
<dbReference type="CDD" id="cd13182">
    <property type="entry name" value="EVH1-like_Dcp1"/>
    <property type="match status" value="1"/>
</dbReference>
<keyword evidence="7" id="KW-1185">Reference proteome</keyword>
<dbReference type="InterPro" id="IPR011993">
    <property type="entry name" value="PH-like_dom_sf"/>
</dbReference>
<evidence type="ECO:0000256" key="2">
    <source>
        <dbReference type="ARBA" id="ARBA00008778"/>
    </source>
</evidence>
<dbReference type="GO" id="GO:0003729">
    <property type="term" value="F:mRNA binding"/>
    <property type="evidence" value="ECO:0007669"/>
    <property type="project" value="TreeGrafter"/>
</dbReference>
<keyword evidence="4" id="KW-0507">mRNA processing</keyword>
<comment type="subcellular location">
    <subcellularLocation>
        <location evidence="1">Cytoplasm</location>
    </subcellularLocation>
</comment>
<gene>
    <name evidence="6" type="ORF">AMS68_004491</name>
</gene>
<name>A0A6H0XW74_9PEZI</name>